<feature type="compositionally biased region" description="Low complexity" evidence="1">
    <location>
        <begin position="113"/>
        <end position="133"/>
    </location>
</feature>
<feature type="compositionally biased region" description="Acidic residues" evidence="1">
    <location>
        <begin position="58"/>
        <end position="73"/>
    </location>
</feature>
<dbReference type="Proteomes" id="UP000076837">
    <property type="component" value="Unassembled WGS sequence"/>
</dbReference>
<protein>
    <submittedName>
        <fullName evidence="2">Uncharacterized protein</fullName>
    </submittedName>
</protein>
<accession>A0A163EMW8</accession>
<sequence length="155" mass="17035">MKTALHGGPDPGLWIAPASLARRSCSAGHCLFDREHGALHVDRTQHGCVCLRIDDDLDDDDDDDDDDDNDDLGQDNNSHNNSHNYNSHTHDDDDNSHTHHDDNNSHTHHDDNNNNNSHNASTAPTCSTASTSTRLPRNVVMLPAQPLHSAPARET</sequence>
<feature type="compositionally biased region" description="Low complexity" evidence="1">
    <location>
        <begin position="75"/>
        <end position="87"/>
    </location>
</feature>
<feature type="region of interest" description="Disordered" evidence="1">
    <location>
        <begin position="58"/>
        <end position="136"/>
    </location>
</feature>
<gene>
    <name evidence="2" type="ORF">ST47_g5065</name>
</gene>
<keyword evidence="3" id="KW-1185">Reference proteome</keyword>
<comment type="caution">
    <text evidence="2">The sequence shown here is derived from an EMBL/GenBank/DDBJ whole genome shotgun (WGS) entry which is preliminary data.</text>
</comment>
<organism evidence="2 3">
    <name type="scientific">Didymella rabiei</name>
    <name type="common">Chickpea ascochyta blight fungus</name>
    <name type="synonym">Mycosphaerella rabiei</name>
    <dbReference type="NCBI Taxonomy" id="5454"/>
    <lineage>
        <taxon>Eukaryota</taxon>
        <taxon>Fungi</taxon>
        <taxon>Dikarya</taxon>
        <taxon>Ascomycota</taxon>
        <taxon>Pezizomycotina</taxon>
        <taxon>Dothideomycetes</taxon>
        <taxon>Pleosporomycetidae</taxon>
        <taxon>Pleosporales</taxon>
        <taxon>Pleosporineae</taxon>
        <taxon>Didymellaceae</taxon>
        <taxon>Ascochyta</taxon>
    </lineage>
</organism>
<dbReference type="AlphaFoldDB" id="A0A163EMW8"/>
<dbReference type="EMBL" id="JYNV01000183">
    <property type="protein sequence ID" value="KZM23788.1"/>
    <property type="molecule type" value="Genomic_DNA"/>
</dbReference>
<reference evidence="2 3" key="1">
    <citation type="journal article" date="2016" name="Sci. Rep.">
        <title>Draft genome sequencing and secretome analysis of fungal phytopathogen Ascochyta rabiei provides insight into the necrotrophic effector repertoire.</title>
        <authorList>
            <person name="Verma S."/>
            <person name="Gazara R.K."/>
            <person name="Nizam S."/>
            <person name="Parween S."/>
            <person name="Chattopadhyay D."/>
            <person name="Verma P.K."/>
        </authorList>
    </citation>
    <scope>NUCLEOTIDE SEQUENCE [LARGE SCALE GENOMIC DNA]</scope>
    <source>
        <strain evidence="2 3">ArDII</strain>
    </source>
</reference>
<proteinExistence type="predicted"/>
<name>A0A163EMW8_DIDRA</name>
<evidence type="ECO:0000313" key="2">
    <source>
        <dbReference type="EMBL" id="KZM23788.1"/>
    </source>
</evidence>
<evidence type="ECO:0000313" key="3">
    <source>
        <dbReference type="Proteomes" id="UP000076837"/>
    </source>
</evidence>
<evidence type="ECO:0000256" key="1">
    <source>
        <dbReference type="SAM" id="MobiDB-lite"/>
    </source>
</evidence>
<feature type="compositionally biased region" description="Basic and acidic residues" evidence="1">
    <location>
        <begin position="88"/>
        <end position="112"/>
    </location>
</feature>